<name>A0A2N9YCD8_9GAMM</name>
<evidence type="ECO:0000313" key="2">
    <source>
        <dbReference type="Proteomes" id="UP000234271"/>
    </source>
</evidence>
<protein>
    <submittedName>
        <fullName evidence="1">Uncharacterized protein</fullName>
    </submittedName>
</protein>
<accession>A0A2N9YCD8</accession>
<dbReference type="SUPFAM" id="SSF55486">
    <property type="entry name" value="Metalloproteases ('zincins'), catalytic domain"/>
    <property type="match status" value="1"/>
</dbReference>
<dbReference type="EMBL" id="CP018889">
    <property type="protein sequence ID" value="AUI68106.2"/>
    <property type="molecule type" value="Genomic_DNA"/>
</dbReference>
<dbReference type="Proteomes" id="UP000234271">
    <property type="component" value="Chromosome"/>
</dbReference>
<dbReference type="RefSeq" id="WP_145917037.1">
    <property type="nucleotide sequence ID" value="NZ_CP012373.2"/>
</dbReference>
<evidence type="ECO:0000313" key="1">
    <source>
        <dbReference type="EMBL" id="AUI68106.2"/>
    </source>
</evidence>
<reference evidence="2" key="1">
    <citation type="submission" date="2016-12" db="EMBL/GenBank/DDBJ databases">
        <title>Complete Genome Sequence of Beggiatoa leptomitiformis D-401.</title>
        <authorList>
            <person name="Fomenkov A."/>
            <person name="Vincze T."/>
            <person name="Grabovich M."/>
            <person name="Anton B.P."/>
            <person name="Dubinina G."/>
            <person name="Orlova M."/>
            <person name="Belousova E."/>
            <person name="Roberts R.J."/>
        </authorList>
    </citation>
    <scope>NUCLEOTIDE SEQUENCE [LARGE SCALE GENOMIC DNA]</scope>
    <source>
        <strain evidence="2">D-401</strain>
    </source>
</reference>
<keyword evidence="2" id="KW-1185">Reference proteome</keyword>
<organism evidence="1 2">
    <name type="scientific">Beggiatoa leptomitoformis</name>
    <dbReference type="NCBI Taxonomy" id="288004"/>
    <lineage>
        <taxon>Bacteria</taxon>
        <taxon>Pseudomonadati</taxon>
        <taxon>Pseudomonadota</taxon>
        <taxon>Gammaproteobacteria</taxon>
        <taxon>Thiotrichales</taxon>
        <taxon>Thiotrichaceae</taxon>
        <taxon>Beggiatoa</taxon>
    </lineage>
</organism>
<gene>
    <name evidence="1" type="ORF">BLE401_04935</name>
</gene>
<dbReference type="AlphaFoldDB" id="A0A2N9YCD8"/>
<sequence length="202" mass="22252">MSASTSPSVTVQFQIDSITNLAPPYNNTVIFYEMNTGESQYSAAAMGINAIGQTCFNNVTLTPDVTYSYFVSVQLANNIQPSQNCEYQTISSGLVMFNTIAWNSIFSAGGSRDPQNFGYPRVQNSSLLWLPPLPEQTHWILHEFTHLLGLGHILRDKYGVFLLPTPDSCASVMTDTLFGNCSSLPAPTNYTADDLNLLNKLY</sequence>
<dbReference type="STRING" id="288004.AL038_01100"/>
<proteinExistence type="predicted"/>